<keyword evidence="3" id="KW-1185">Reference proteome</keyword>
<evidence type="ECO:0000256" key="1">
    <source>
        <dbReference type="SAM" id="MobiDB-lite"/>
    </source>
</evidence>
<dbReference type="EMBL" id="UYSL01020591">
    <property type="protein sequence ID" value="VDL75337.1"/>
    <property type="molecule type" value="Genomic_DNA"/>
</dbReference>
<feature type="compositionally biased region" description="Basic and acidic residues" evidence="1">
    <location>
        <begin position="19"/>
        <end position="72"/>
    </location>
</feature>
<evidence type="ECO:0000313" key="2">
    <source>
        <dbReference type="EMBL" id="VDL75337.1"/>
    </source>
</evidence>
<reference evidence="2 3" key="2">
    <citation type="submission" date="2018-11" db="EMBL/GenBank/DDBJ databases">
        <authorList>
            <consortium name="Pathogen Informatics"/>
        </authorList>
    </citation>
    <scope>NUCLEOTIDE SEQUENCE [LARGE SCALE GENOMIC DNA]</scope>
</reference>
<sequence length="109" mass="12366">MQTLNALLPIVTRAPAEPAPRRSEAGQLQEKEDATKSELAKDRNDTKKIAAKVEEQEAERLGNEPLKSRTQDELKEECSRLHARDAALKREVCGLKRRIRNVAEDGRRH</sequence>
<dbReference type="Proteomes" id="UP000271162">
    <property type="component" value="Unassembled WGS sequence"/>
</dbReference>
<feature type="region of interest" description="Disordered" evidence="1">
    <location>
        <begin position="1"/>
        <end position="72"/>
    </location>
</feature>
<dbReference type="WBParaSite" id="NBR_0001174701-mRNA-1">
    <property type="protein sequence ID" value="NBR_0001174701-mRNA-1"/>
    <property type="gene ID" value="NBR_0001174701"/>
</dbReference>
<reference evidence="4" key="1">
    <citation type="submission" date="2017-02" db="UniProtKB">
        <authorList>
            <consortium name="WormBaseParasite"/>
        </authorList>
    </citation>
    <scope>IDENTIFICATION</scope>
</reference>
<evidence type="ECO:0000313" key="3">
    <source>
        <dbReference type="Proteomes" id="UP000271162"/>
    </source>
</evidence>
<accession>A0A0N4Y6M9</accession>
<dbReference type="AlphaFoldDB" id="A0A0N4Y6M9"/>
<proteinExistence type="predicted"/>
<gene>
    <name evidence="2" type="ORF">NBR_LOCUS11748</name>
</gene>
<evidence type="ECO:0000313" key="4">
    <source>
        <dbReference type="WBParaSite" id="NBR_0001174701-mRNA-1"/>
    </source>
</evidence>
<organism evidence="4">
    <name type="scientific">Nippostrongylus brasiliensis</name>
    <name type="common">Rat hookworm</name>
    <dbReference type="NCBI Taxonomy" id="27835"/>
    <lineage>
        <taxon>Eukaryota</taxon>
        <taxon>Metazoa</taxon>
        <taxon>Ecdysozoa</taxon>
        <taxon>Nematoda</taxon>
        <taxon>Chromadorea</taxon>
        <taxon>Rhabditida</taxon>
        <taxon>Rhabditina</taxon>
        <taxon>Rhabditomorpha</taxon>
        <taxon>Strongyloidea</taxon>
        <taxon>Heligmosomidae</taxon>
        <taxon>Nippostrongylus</taxon>
    </lineage>
</organism>
<protein>
    <submittedName>
        <fullName evidence="4">Secreted protein</fullName>
    </submittedName>
</protein>
<name>A0A0N4Y6M9_NIPBR</name>